<dbReference type="EMBL" id="VKLW01000023">
    <property type="protein sequence ID" value="TYK32850.1"/>
    <property type="molecule type" value="Genomic_DNA"/>
</dbReference>
<evidence type="ECO:0000259" key="1">
    <source>
        <dbReference type="PROSITE" id="PS50943"/>
    </source>
</evidence>
<dbReference type="AlphaFoldDB" id="A0A5D3EBC8"/>
<dbReference type="CDD" id="cd00093">
    <property type="entry name" value="HTH_XRE"/>
    <property type="match status" value="1"/>
</dbReference>
<sequence>MKELKFIMKSKKINITELAEKTGLSTVALSNVINEKSSPNLDNVIKIANALRVTVGELLGEKEIHINNEYICPHCGMPMVVKVKKE</sequence>
<feature type="domain" description="HTH cro/C1-type" evidence="1">
    <location>
        <begin position="4"/>
        <end position="58"/>
    </location>
</feature>
<proteinExistence type="predicted"/>
<dbReference type="SMART" id="SM00530">
    <property type="entry name" value="HTH_XRE"/>
    <property type="match status" value="1"/>
</dbReference>
<dbReference type="InterPro" id="IPR001387">
    <property type="entry name" value="Cro/C1-type_HTH"/>
</dbReference>
<keyword evidence="3" id="KW-1185">Reference proteome</keyword>
<comment type="caution">
    <text evidence="2">The sequence shown here is derived from an EMBL/GenBank/DDBJ whole genome shotgun (WGS) entry which is preliminary data.</text>
</comment>
<organism evidence="2 3">
    <name type="scientific">Bacteroides pyogenes</name>
    <dbReference type="NCBI Taxonomy" id="310300"/>
    <lineage>
        <taxon>Bacteria</taxon>
        <taxon>Pseudomonadati</taxon>
        <taxon>Bacteroidota</taxon>
        <taxon>Bacteroidia</taxon>
        <taxon>Bacteroidales</taxon>
        <taxon>Bacteroidaceae</taxon>
        <taxon>Bacteroides</taxon>
    </lineage>
</organism>
<dbReference type="Pfam" id="PF01381">
    <property type="entry name" value="HTH_3"/>
    <property type="match status" value="1"/>
</dbReference>
<name>A0A5D3EBC8_9BACE</name>
<gene>
    <name evidence="2" type="ORF">FNJ60_10595</name>
</gene>
<accession>A0A5D3EBC8</accession>
<dbReference type="Proteomes" id="UP000324383">
    <property type="component" value="Unassembled WGS sequence"/>
</dbReference>
<dbReference type="SUPFAM" id="SSF47413">
    <property type="entry name" value="lambda repressor-like DNA-binding domains"/>
    <property type="match status" value="1"/>
</dbReference>
<dbReference type="Gene3D" id="1.10.260.40">
    <property type="entry name" value="lambda repressor-like DNA-binding domains"/>
    <property type="match status" value="1"/>
</dbReference>
<protein>
    <submittedName>
        <fullName evidence="2">Helix-turn-helix transcriptional regulator</fullName>
    </submittedName>
</protein>
<reference evidence="2 3" key="1">
    <citation type="submission" date="2019-07" db="EMBL/GenBank/DDBJ databases">
        <title>Draft Genome Sequences of Bacteroides pyogenes Strains Isolated from the Uterus Holstein Dairy Cows with Metritis.</title>
        <authorList>
            <person name="Cunha F."/>
            <person name="Galvao K.N."/>
            <person name="Jeon S.J."/>
            <person name="Jeong K.C."/>
        </authorList>
    </citation>
    <scope>NUCLEOTIDE SEQUENCE [LARGE SCALE GENOMIC DNA]</scope>
    <source>
        <strain evidence="2 3">KG-31</strain>
    </source>
</reference>
<dbReference type="InterPro" id="IPR010982">
    <property type="entry name" value="Lambda_DNA-bd_dom_sf"/>
</dbReference>
<evidence type="ECO:0000313" key="3">
    <source>
        <dbReference type="Proteomes" id="UP000324383"/>
    </source>
</evidence>
<dbReference type="RefSeq" id="WP_148730682.1">
    <property type="nucleotide sequence ID" value="NZ_VKLW01000023.1"/>
</dbReference>
<evidence type="ECO:0000313" key="2">
    <source>
        <dbReference type="EMBL" id="TYK32850.1"/>
    </source>
</evidence>
<dbReference type="GO" id="GO:0003677">
    <property type="term" value="F:DNA binding"/>
    <property type="evidence" value="ECO:0007669"/>
    <property type="project" value="InterPro"/>
</dbReference>
<dbReference type="PROSITE" id="PS50943">
    <property type="entry name" value="HTH_CROC1"/>
    <property type="match status" value="1"/>
</dbReference>